<dbReference type="InterPro" id="IPR020845">
    <property type="entry name" value="AMP-binding_CS"/>
</dbReference>
<dbReference type="AlphaFoldDB" id="A0A6P6HFC1"/>
<evidence type="ECO:0000256" key="4">
    <source>
        <dbReference type="ARBA" id="ARBA00022475"/>
    </source>
</evidence>
<dbReference type="GO" id="GO:0005886">
    <property type="term" value="C:plasma membrane"/>
    <property type="evidence" value="ECO:0007669"/>
    <property type="project" value="UniProtKB-SubCell"/>
</dbReference>
<feature type="region of interest" description="Disordered" evidence="24">
    <location>
        <begin position="160"/>
        <end position="182"/>
    </location>
</feature>
<evidence type="ECO:0000256" key="21">
    <source>
        <dbReference type="ARBA" id="ARBA00043191"/>
    </source>
</evidence>
<evidence type="ECO:0000259" key="25">
    <source>
        <dbReference type="Pfam" id="PF00501"/>
    </source>
</evidence>
<dbReference type="Gene3D" id="3.40.50.12780">
    <property type="entry name" value="N-terminal domain of ligase-like"/>
    <property type="match status" value="2"/>
</dbReference>
<name>A0A6P6HFC1_PUMCO</name>
<evidence type="ECO:0000256" key="8">
    <source>
        <dbReference type="ARBA" id="ARBA00022741"/>
    </source>
</evidence>
<keyword evidence="7 27" id="KW-0436">Ligase</keyword>
<dbReference type="GO" id="GO:0005524">
    <property type="term" value="F:ATP binding"/>
    <property type="evidence" value="ECO:0007669"/>
    <property type="project" value="UniProtKB-KW"/>
</dbReference>
<gene>
    <name evidence="27" type="primary">ACSBG1</name>
</gene>
<keyword evidence="12" id="KW-0492">Microsome</keyword>
<evidence type="ECO:0000256" key="17">
    <source>
        <dbReference type="ARBA" id="ARBA00036716"/>
    </source>
</evidence>
<evidence type="ECO:0000256" key="6">
    <source>
        <dbReference type="ARBA" id="ARBA00022553"/>
    </source>
</evidence>
<evidence type="ECO:0000256" key="5">
    <source>
        <dbReference type="ARBA" id="ARBA00022490"/>
    </source>
</evidence>
<dbReference type="InterPro" id="IPR000873">
    <property type="entry name" value="AMP-dep_synth/lig_dom"/>
</dbReference>
<organism evidence="26 27">
    <name type="scientific">Puma concolor</name>
    <name type="common">Mountain lion</name>
    <name type="synonym">Felis concolor</name>
    <dbReference type="NCBI Taxonomy" id="9696"/>
    <lineage>
        <taxon>Eukaryota</taxon>
        <taxon>Metazoa</taxon>
        <taxon>Chordata</taxon>
        <taxon>Craniata</taxon>
        <taxon>Vertebrata</taxon>
        <taxon>Euteleostomi</taxon>
        <taxon>Mammalia</taxon>
        <taxon>Eutheria</taxon>
        <taxon>Laurasiatheria</taxon>
        <taxon>Carnivora</taxon>
        <taxon>Feliformia</taxon>
        <taxon>Felidae</taxon>
        <taxon>Felinae</taxon>
        <taxon>Puma</taxon>
    </lineage>
</organism>
<keyword evidence="15" id="KW-0968">Cytoplasmic vesicle</keyword>
<feature type="region of interest" description="Disordered" evidence="24">
    <location>
        <begin position="72"/>
        <end position="139"/>
    </location>
</feature>
<evidence type="ECO:0000256" key="20">
    <source>
        <dbReference type="ARBA" id="ARBA00040478"/>
    </source>
</evidence>
<evidence type="ECO:0000256" key="11">
    <source>
        <dbReference type="ARBA" id="ARBA00022840"/>
    </source>
</evidence>
<evidence type="ECO:0000256" key="13">
    <source>
        <dbReference type="ARBA" id="ARBA00023098"/>
    </source>
</evidence>
<dbReference type="GO" id="GO:0031410">
    <property type="term" value="C:cytoplasmic vesicle"/>
    <property type="evidence" value="ECO:0007669"/>
    <property type="project" value="UniProtKB-SubCell"/>
</dbReference>
<keyword evidence="26" id="KW-1185">Reference proteome</keyword>
<accession>A0A6P6HFC1</accession>
<evidence type="ECO:0000256" key="12">
    <source>
        <dbReference type="ARBA" id="ARBA00022848"/>
    </source>
</evidence>
<evidence type="ECO:0000256" key="1">
    <source>
        <dbReference type="ARBA" id="ARBA00004144"/>
    </source>
</evidence>
<dbReference type="RefSeq" id="XP_025774440.1">
    <property type="nucleotide sequence ID" value="XM_025918655.1"/>
</dbReference>
<evidence type="ECO:0000256" key="18">
    <source>
        <dbReference type="ARBA" id="ARBA00036813"/>
    </source>
</evidence>
<comment type="function">
    <text evidence="22">Catalyzes the conversion of fatty acids such as long-chain and very long-chain fatty acids to their active form acyl-CoAs for both synthesis of cellular lipids, and degradation via beta-oxidation. Can activate diverse saturated, monosaturated and polyunsaturated fatty acids.</text>
</comment>
<evidence type="ECO:0000256" key="19">
    <source>
        <dbReference type="ARBA" id="ARBA00038034"/>
    </source>
</evidence>
<dbReference type="GeneID" id="112855109"/>
<sequence length="967" mass="105803">MTPGTCTQVTTTHVKTESISIAHEFAPPELRPHGEGLPALNPHLVDPRECVPSARLLLLTVFLRWGSLRAGAAPPRAGQVAGGARSRCHAALKPDAAAPEDPSMPDSGDAPQAGRAPWETSAAREDRTLTPTDLAGDDSLLAGVDGTRFQKQASLLGMHRPPKDRVQRGGPSGPGTWSKFSGCWEPRGKLLPQLSKGDEGGPGPAGTVPEMLLLRSAGSVLRTVFLSRLPPGGPGCVRKLSLNLQYQQEVRPSVTNSSPSDGQALSKESLGHALSLSSLEKARGAQLDCSEEPLWTTRADGRVRLRVRPTCPQPPYTVHQMFHEALDKYRDLSALGSRHQGVWGHISYSQYYLLARRTAKGFLKLGLERAHSVAILGFNSPEWFFSAVGTVFAGGIVTGIYTTSSPEACQYIAHDSRANIIVVDTQKQLEKILKIWKNLPHLKAVVTYREAPARKMARVYTMDEVMGLGDELPEETLDAVISAQQPNQCCVLIYTSGTTGSPKGVMLSQDNITWTARHCSQAGGIQAAEVQQEVVVSYLPLSHIAAQIYDLWTGIQWGAHICFAEPDALQGSLANTLREVEPTSHLGVPRVWEKIMERIQEVGAGSGFIRRKMLLWAMSVTLEQNVTCPSRWPGRRAPTKYSPFSCERVVLPVDRSPSPTSDLKSFKARLADFLVLAKVRQALGFARCRKNFYGAAPLTTETQQFFLGLNIHLYGGYGLSETSGPHVISNLSNYRPGSSGKAVPGCLVKLVNEDAEGVGEICLWGRNIFMGYLNMEDKTTEAIDAEGWLHTGDTGRLDEDGFLFITGRLKEIIITAGGENVPPVPIEDAVKMELPIVSNAMLIGDQRKFLSMLLTLKCTLDPDACHPTDHLTEQAVEFCRRVGSRATTVSEIVGRRDEAVYRAIEEGIQRVNRKAAAQPYRIQKWAILQKDFSVAGGELGPTLKLRRFTVLDKYKDVIDSFYQEQKK</sequence>
<dbReference type="InterPro" id="IPR042099">
    <property type="entry name" value="ANL_N_sf"/>
</dbReference>
<evidence type="ECO:0000313" key="26">
    <source>
        <dbReference type="Proteomes" id="UP000515131"/>
    </source>
</evidence>
<evidence type="ECO:0000256" key="15">
    <source>
        <dbReference type="ARBA" id="ARBA00023329"/>
    </source>
</evidence>
<keyword evidence="8" id="KW-0547">Nucleotide-binding</keyword>
<keyword evidence="6" id="KW-0597">Phosphoprotein</keyword>
<dbReference type="Pfam" id="PF23562">
    <property type="entry name" value="AMP-binding_C_3"/>
    <property type="match status" value="1"/>
</dbReference>
<evidence type="ECO:0000256" key="14">
    <source>
        <dbReference type="ARBA" id="ARBA00023136"/>
    </source>
</evidence>
<dbReference type="PANTHER" id="PTHR43272">
    <property type="entry name" value="LONG-CHAIN-FATTY-ACID--COA LIGASE"/>
    <property type="match status" value="1"/>
</dbReference>
<evidence type="ECO:0000256" key="23">
    <source>
        <dbReference type="ARBA" id="ARBA00049177"/>
    </source>
</evidence>
<dbReference type="KEGG" id="pcoo:112855109"/>
<evidence type="ECO:0000256" key="24">
    <source>
        <dbReference type="SAM" id="MobiDB-lite"/>
    </source>
</evidence>
<protein>
    <recommendedName>
        <fullName evidence="20">Long-chain-fatty-acid--CoA ligase ACSBG1</fullName>
        <ecNumber evidence="16">6.2.1.3</ecNumber>
    </recommendedName>
    <alternativeName>
        <fullName evidence="21">Acyl-CoA synthetase bubblegum family member 1</fullName>
    </alternativeName>
</protein>
<keyword evidence="11" id="KW-0067">ATP-binding</keyword>
<dbReference type="GO" id="GO:0004467">
    <property type="term" value="F:long-chain fatty acid-CoA ligase activity"/>
    <property type="evidence" value="ECO:0007669"/>
    <property type="project" value="UniProtKB-EC"/>
</dbReference>
<evidence type="ECO:0000256" key="16">
    <source>
        <dbReference type="ARBA" id="ARBA00026121"/>
    </source>
</evidence>
<evidence type="ECO:0000256" key="22">
    <source>
        <dbReference type="ARBA" id="ARBA00045256"/>
    </source>
</evidence>
<evidence type="ECO:0000313" key="27">
    <source>
        <dbReference type="RefSeq" id="XP_025774440.1"/>
    </source>
</evidence>
<feature type="domain" description="AMP-dependent synthetase/ligase" evidence="25">
    <location>
        <begin position="323"/>
        <end position="773"/>
    </location>
</feature>
<dbReference type="Pfam" id="PF00501">
    <property type="entry name" value="AMP-binding"/>
    <property type="match status" value="1"/>
</dbReference>
<keyword evidence="14" id="KW-0472">Membrane</keyword>
<keyword evidence="13" id="KW-0443">Lipid metabolism</keyword>
<keyword evidence="4" id="KW-1003">Cell membrane</keyword>
<comment type="catalytic activity">
    <reaction evidence="18">
        <text>a long-chain fatty acid + ATP + CoA = a long-chain fatty acyl-CoA + AMP + diphosphate</text>
        <dbReference type="Rhea" id="RHEA:15421"/>
        <dbReference type="ChEBI" id="CHEBI:30616"/>
        <dbReference type="ChEBI" id="CHEBI:33019"/>
        <dbReference type="ChEBI" id="CHEBI:57287"/>
        <dbReference type="ChEBI" id="CHEBI:57560"/>
        <dbReference type="ChEBI" id="CHEBI:83139"/>
        <dbReference type="ChEBI" id="CHEBI:456215"/>
        <dbReference type="EC" id="6.2.1.3"/>
    </reaction>
</comment>
<dbReference type="CTD" id="23205"/>
<proteinExistence type="inferred from homology"/>
<comment type="catalytic activity">
    <reaction evidence="17">
        <text>(E)-hexadec-2-enoate + ATP + CoA = (2E)-hexadecenoyl-CoA + AMP + diphosphate</text>
        <dbReference type="Rhea" id="RHEA:36139"/>
        <dbReference type="ChEBI" id="CHEBI:30616"/>
        <dbReference type="ChEBI" id="CHEBI:33019"/>
        <dbReference type="ChEBI" id="CHEBI:57287"/>
        <dbReference type="ChEBI" id="CHEBI:61526"/>
        <dbReference type="ChEBI" id="CHEBI:72745"/>
        <dbReference type="ChEBI" id="CHEBI:456215"/>
    </reaction>
</comment>
<keyword evidence="10" id="KW-0276">Fatty acid metabolism</keyword>
<dbReference type="CDD" id="cd05933">
    <property type="entry name" value="ACSBG_like"/>
    <property type="match status" value="1"/>
</dbReference>
<keyword evidence="5" id="KW-0963">Cytoplasm</keyword>
<comment type="catalytic activity">
    <reaction evidence="23">
        <text>hexadecanoate + ATP + CoA = hexadecanoyl-CoA + AMP + diphosphate</text>
        <dbReference type="Rhea" id="RHEA:30751"/>
        <dbReference type="ChEBI" id="CHEBI:7896"/>
        <dbReference type="ChEBI" id="CHEBI:30616"/>
        <dbReference type="ChEBI" id="CHEBI:33019"/>
        <dbReference type="ChEBI" id="CHEBI:57287"/>
        <dbReference type="ChEBI" id="CHEBI:57379"/>
        <dbReference type="ChEBI" id="CHEBI:456215"/>
    </reaction>
</comment>
<comment type="subcellular location">
    <subcellularLocation>
        <location evidence="2">Cell membrane</location>
    </subcellularLocation>
    <subcellularLocation>
        <location evidence="3">Cytoplasmic vesicle</location>
    </subcellularLocation>
    <subcellularLocation>
        <location evidence="1">Microsome</location>
    </subcellularLocation>
</comment>
<comment type="similarity">
    <text evidence="19">Belongs to the ATP-dependent AMP-binding enzyme family. Bubblegum subfamily.</text>
</comment>
<dbReference type="EC" id="6.2.1.3" evidence="16"/>
<reference evidence="27" key="1">
    <citation type="submission" date="2025-08" db="UniProtKB">
        <authorList>
            <consortium name="RefSeq"/>
        </authorList>
    </citation>
    <scope>IDENTIFICATION</scope>
    <source>
        <tissue evidence="27">Blood</tissue>
    </source>
</reference>
<evidence type="ECO:0000256" key="3">
    <source>
        <dbReference type="ARBA" id="ARBA00004541"/>
    </source>
</evidence>
<evidence type="ECO:0000256" key="2">
    <source>
        <dbReference type="ARBA" id="ARBA00004236"/>
    </source>
</evidence>
<keyword evidence="9" id="KW-0256">Endoplasmic reticulum</keyword>
<dbReference type="SUPFAM" id="SSF56801">
    <property type="entry name" value="Acetyl-CoA synthetase-like"/>
    <property type="match status" value="1"/>
</dbReference>
<dbReference type="Proteomes" id="UP000515131">
    <property type="component" value="Unplaced"/>
</dbReference>
<dbReference type="GO" id="GO:0005783">
    <property type="term" value="C:endoplasmic reticulum"/>
    <property type="evidence" value="ECO:0007669"/>
    <property type="project" value="TreeGrafter"/>
</dbReference>
<evidence type="ECO:0000256" key="7">
    <source>
        <dbReference type="ARBA" id="ARBA00022598"/>
    </source>
</evidence>
<dbReference type="PROSITE" id="PS00455">
    <property type="entry name" value="AMP_BINDING"/>
    <property type="match status" value="1"/>
</dbReference>
<evidence type="ECO:0000256" key="9">
    <source>
        <dbReference type="ARBA" id="ARBA00022824"/>
    </source>
</evidence>
<dbReference type="PANTHER" id="PTHR43272:SF93">
    <property type="entry name" value="ACYL-COA SYNTHETASE BUBBLEGUM FAMILY MEMBER 1"/>
    <property type="match status" value="1"/>
</dbReference>
<evidence type="ECO:0000256" key="10">
    <source>
        <dbReference type="ARBA" id="ARBA00022832"/>
    </source>
</evidence>